<evidence type="ECO:0000313" key="3">
    <source>
        <dbReference type="Proteomes" id="UP000184480"/>
    </source>
</evidence>
<reference evidence="3" key="1">
    <citation type="submission" date="2016-11" db="EMBL/GenBank/DDBJ databases">
        <authorList>
            <person name="Varghese N."/>
            <person name="Submissions S."/>
        </authorList>
    </citation>
    <scope>NUCLEOTIDE SEQUENCE [LARGE SCALE GENOMIC DNA]</scope>
    <source>
        <strain evidence="3">DSM 27370</strain>
    </source>
</reference>
<feature type="signal peptide" evidence="1">
    <location>
        <begin position="1"/>
        <end position="23"/>
    </location>
</feature>
<dbReference type="InterPro" id="IPR008983">
    <property type="entry name" value="Tumour_necrosis_fac-like_dom"/>
</dbReference>
<sequence length="687" mass="69839">MKNKKIYLLILCSLGIMSLKAQVGVNTDDPQASLHVTPLSLNGTTPEGIIAPNLTRAQLISKDAQYTSTQRGGIVYVTDLSGTLTTKTNKITAVGYYYFDGTIWQPFFYNTPAIPTEPWRVQGGTSEATANTQNIYQTGKVVIGAAQTGTAATETLYVNGTSNVTGNSRVGSSTVTGNETVGGTLGVTGATTLSSTLGVAGATTIASTGSFTLAGNGAAASNFLMSDASGKGTWTALPTTATTEPWLVQGGTTLASTNAQNIYQTGSVAIGSNTADSYKFQVTGTSNITGNSRVASSTVVGNETVGGTLGVTGAATLSNTLAVTGATSLSSTLGVAGATTIASTGSFTLAGNGAAASNFLMSDASGKGTWTALPTTATTEPWLVQGGTTLASTNAQNIYQTGSVAIGSNTADSYKFQVTGTSNITGNSRVASSTVVGNETVGGTLGVTGAATLSNTLAVTGATSLSSTLGVAGVATVNNNLLVTGNVGVGTNTPSNKISISTTGANTGLHLPNGASSGKVLTSDTQGNAVWVSGAVQYQTMVTGDGGTTIYTGTLGGANVKINFFTNVLFDKAKDIYGNTYGWDTTNQQYVAPVTGIYRVAFNIYFQSTEVGGNPRVYVFKNGVFFQDPGFVSVTDTGMDQSNFVMGLVSLNAGDIIDFRVMKIHGSSPDVALWGGLGHTYIIIESL</sequence>
<evidence type="ECO:0008006" key="4">
    <source>
        <dbReference type="Google" id="ProtNLM"/>
    </source>
</evidence>
<dbReference type="Proteomes" id="UP000184480">
    <property type="component" value="Unassembled WGS sequence"/>
</dbReference>
<dbReference type="AlphaFoldDB" id="A0A1M5K079"/>
<dbReference type="STRING" id="1346286.SAMN05444362_1322"/>
<accession>A0A1M5K079</accession>
<name>A0A1M5K079_9BACT</name>
<feature type="chain" id="PRO_5012477348" description="C1q domain-containing protein" evidence="1">
    <location>
        <begin position="24"/>
        <end position="687"/>
    </location>
</feature>
<gene>
    <name evidence="2" type="ORF">SAMN05444362_1322</name>
</gene>
<dbReference type="SUPFAM" id="SSF49842">
    <property type="entry name" value="TNF-like"/>
    <property type="match status" value="1"/>
</dbReference>
<keyword evidence="3" id="KW-1185">Reference proteome</keyword>
<proteinExistence type="predicted"/>
<keyword evidence="1" id="KW-0732">Signal</keyword>
<evidence type="ECO:0000313" key="2">
    <source>
        <dbReference type="EMBL" id="SHG45940.1"/>
    </source>
</evidence>
<dbReference type="RefSeq" id="WP_073357354.1">
    <property type="nucleotide sequence ID" value="NZ_FQUC01000032.1"/>
</dbReference>
<protein>
    <recommendedName>
        <fullName evidence="4">C1q domain-containing protein</fullName>
    </recommendedName>
</protein>
<evidence type="ECO:0000256" key="1">
    <source>
        <dbReference type="SAM" id="SignalP"/>
    </source>
</evidence>
<dbReference type="EMBL" id="FQUC01000032">
    <property type="protein sequence ID" value="SHG45940.1"/>
    <property type="molecule type" value="Genomic_DNA"/>
</dbReference>
<organism evidence="2 3">
    <name type="scientific">Dysgonomonas macrotermitis</name>
    <dbReference type="NCBI Taxonomy" id="1346286"/>
    <lineage>
        <taxon>Bacteria</taxon>
        <taxon>Pseudomonadati</taxon>
        <taxon>Bacteroidota</taxon>
        <taxon>Bacteroidia</taxon>
        <taxon>Bacteroidales</taxon>
        <taxon>Dysgonomonadaceae</taxon>
        <taxon>Dysgonomonas</taxon>
    </lineage>
</organism>